<accession>A0QPQ3</accession>
<dbReference type="KEGG" id="msb:LJ00_02370"/>
<gene>
    <name evidence="2" type="ordered locus">MSMEG_0477</name>
</gene>
<evidence type="ECO:0000256" key="1">
    <source>
        <dbReference type="SAM" id="MobiDB-lite"/>
    </source>
</evidence>
<sequence>MRLCASLQRRHRDVCETEFGVVATDPDTAAAQRCTADTVVDRAHRDPVTRGVDVHRAVRVIADGHRDVLPFPERNGYVMHETVQVVVRPAVVGAARALLLDGHGGITAVDTHGVQRDIGLVAHPDVRAVVVLRRRSCGRRHGVDAHRQRHLQVVEPADHRDHPEDLRARGLVWRTGPRGAVVPEQGSAGDDPLVARLHRRALGRDHTVGTGEIVGEAQPLRTRVTTRRATQRAQGDQSFHPHP</sequence>
<protein>
    <submittedName>
        <fullName evidence="2">Uncharacterized protein</fullName>
    </submittedName>
</protein>
<evidence type="ECO:0000313" key="3">
    <source>
        <dbReference type="Proteomes" id="UP000000757"/>
    </source>
</evidence>
<organism evidence="2 3">
    <name type="scientific">Mycolicibacterium smegmatis (strain ATCC 700084 / mc(2)155)</name>
    <name type="common">Mycobacterium smegmatis</name>
    <dbReference type="NCBI Taxonomy" id="246196"/>
    <lineage>
        <taxon>Bacteria</taxon>
        <taxon>Bacillati</taxon>
        <taxon>Actinomycetota</taxon>
        <taxon>Actinomycetes</taxon>
        <taxon>Mycobacteriales</taxon>
        <taxon>Mycobacteriaceae</taxon>
        <taxon>Mycolicibacterium</taxon>
    </lineage>
</organism>
<dbReference type="PaxDb" id="246196-MSMEI_0466"/>
<dbReference type="Proteomes" id="UP000000757">
    <property type="component" value="Chromosome"/>
</dbReference>
<keyword evidence="3" id="KW-1185">Reference proteome</keyword>
<dbReference type="AlphaFoldDB" id="A0QPQ3"/>
<dbReference type="KEGG" id="msm:MSMEG_0477"/>
<proteinExistence type="predicted"/>
<evidence type="ECO:0000313" key="2">
    <source>
        <dbReference type="EMBL" id="ABK70793.1"/>
    </source>
</evidence>
<feature type="region of interest" description="Disordered" evidence="1">
    <location>
        <begin position="215"/>
        <end position="243"/>
    </location>
</feature>
<dbReference type="EMBL" id="CP000480">
    <property type="protein sequence ID" value="ABK70793.1"/>
    <property type="molecule type" value="Genomic_DNA"/>
</dbReference>
<name>A0QPQ3_MYCS2</name>
<reference evidence="2 3" key="1">
    <citation type="submission" date="2006-10" db="EMBL/GenBank/DDBJ databases">
        <authorList>
            <person name="Fleischmann R.D."/>
            <person name="Dodson R.J."/>
            <person name="Haft D.H."/>
            <person name="Merkel J.S."/>
            <person name="Nelson W.C."/>
            <person name="Fraser C.M."/>
        </authorList>
    </citation>
    <scope>NUCLEOTIDE SEQUENCE [LARGE SCALE GENOMIC DNA]</scope>
    <source>
        <strain evidence="3">ATCC 700084 / mc(2)155</strain>
    </source>
</reference>